<keyword evidence="3" id="KW-1185">Reference proteome</keyword>
<feature type="transmembrane region" description="Helical" evidence="1">
    <location>
        <begin position="21"/>
        <end position="41"/>
    </location>
</feature>
<gene>
    <name evidence="2" type="ORF">EYF70_16635</name>
</gene>
<proteinExistence type="predicted"/>
<reference evidence="2 3" key="1">
    <citation type="submission" date="2019-02" db="EMBL/GenBank/DDBJ databases">
        <title>Draft Genome Sequences of Six Type Strains of the Genus Massilia.</title>
        <authorList>
            <person name="Miess H."/>
            <person name="Frediansyhah A."/>
            <person name="Gross H."/>
        </authorList>
    </citation>
    <scope>NUCLEOTIDE SEQUENCE [LARGE SCALE GENOMIC DNA]</scope>
    <source>
        <strain evidence="2 3">DSM 17472</strain>
    </source>
</reference>
<evidence type="ECO:0000313" key="3">
    <source>
        <dbReference type="Proteomes" id="UP000292307"/>
    </source>
</evidence>
<keyword evidence="1" id="KW-0472">Membrane</keyword>
<dbReference type="RefSeq" id="WP_131146400.1">
    <property type="nucleotide sequence ID" value="NZ_BMWV01000022.1"/>
</dbReference>
<keyword evidence="1" id="KW-0812">Transmembrane</keyword>
<dbReference type="Proteomes" id="UP000292307">
    <property type="component" value="Chromosome"/>
</dbReference>
<keyword evidence="1" id="KW-1133">Transmembrane helix</keyword>
<evidence type="ECO:0000256" key="1">
    <source>
        <dbReference type="SAM" id="Phobius"/>
    </source>
</evidence>
<accession>A0ABX5RWT4</accession>
<feature type="transmembrane region" description="Helical" evidence="1">
    <location>
        <begin position="84"/>
        <end position="107"/>
    </location>
</feature>
<protein>
    <submittedName>
        <fullName evidence="2">Uncharacterized protein</fullName>
    </submittedName>
</protein>
<organism evidence="2 3">
    <name type="scientific">Pseudoduganella albidiflava</name>
    <dbReference type="NCBI Taxonomy" id="321983"/>
    <lineage>
        <taxon>Bacteria</taxon>
        <taxon>Pseudomonadati</taxon>
        <taxon>Pseudomonadota</taxon>
        <taxon>Betaproteobacteria</taxon>
        <taxon>Burkholderiales</taxon>
        <taxon>Oxalobacteraceae</taxon>
        <taxon>Telluria group</taxon>
        <taxon>Pseudoduganella</taxon>
    </lineage>
</organism>
<name>A0ABX5RWT4_9BURK</name>
<dbReference type="EMBL" id="CP036401">
    <property type="protein sequence ID" value="QBI02285.1"/>
    <property type="molecule type" value="Genomic_DNA"/>
</dbReference>
<feature type="transmembrane region" description="Helical" evidence="1">
    <location>
        <begin position="145"/>
        <end position="163"/>
    </location>
</feature>
<evidence type="ECO:0000313" key="2">
    <source>
        <dbReference type="EMBL" id="QBI02285.1"/>
    </source>
</evidence>
<sequence>MYESSVPVARVDEKWRQFWRLLTIYAASFVTALLLALAFFFPPDPHAMPPAPPADINARLARIEALLEHGTHGKHDIDAVTLKMMLVGSLAVLWFSAFSAASAYGFWREECKRHASRSRDASDAAPPDTGPSAARWRIPAESMKYVLGVPALIPLVIFTFAMSDVYEPAVFVMALVAIYIAAEHYGGLVATENKLDATGEDLRNRASDLSELVGRVLDADGLASWRTEVYEMYSRATRRVDAVIRYFDIDPEWWQCGRGQKPWAQYGAIASSGTGTLLSSLLACQAKVQFVGHMPLPLFDGKAASANQKGVFFRNFLGLAWQLVVFDMVRERRASSPGGLADPPGLDDTCDPAPATARPRYLRVRIAQAASWMHVIDRNVFQVIERGSDGNSTVRELTRSMRDPKARRTLSGWARSNVRHFAHRGSSAEEYVFSTLRHAALCLDDGFVEHQSIDPLALERLLNGLGLQEFIEMPKPDFLLNARVNPHREPGLAEGAGDAAHRPTVLDSNIARKLCVEVFTELVHRRVAARAGTLLASRSQSGPHLCDLAYESL</sequence>